<evidence type="ECO:0000259" key="3">
    <source>
        <dbReference type="PROSITE" id="PS51304"/>
    </source>
</evidence>
<dbReference type="HOGENOM" id="CLU_037794_4_0_1"/>
<keyword evidence="1 2" id="KW-0430">Lectin</keyword>
<dbReference type="GeneTree" id="ENSGT00940000163192"/>
<dbReference type="Ensembl" id="ENSMLUT00000023011.1">
    <property type="protein sequence ID" value="ENSMLUP00000019129.1"/>
    <property type="gene ID" value="ENSMLUG00000022509.1"/>
</dbReference>
<dbReference type="InterPro" id="IPR044156">
    <property type="entry name" value="Galectin-like"/>
</dbReference>
<dbReference type="InterPro" id="IPR013320">
    <property type="entry name" value="ConA-like_dom_sf"/>
</dbReference>
<dbReference type="InterPro" id="IPR001079">
    <property type="entry name" value="Galectin_CRD"/>
</dbReference>
<protein>
    <recommendedName>
        <fullName evidence="2">Galectin</fullName>
    </recommendedName>
</protein>
<reference evidence="4" key="2">
    <citation type="submission" date="2025-08" db="UniProtKB">
        <authorList>
            <consortium name="Ensembl"/>
        </authorList>
    </citation>
    <scope>IDENTIFICATION</scope>
</reference>
<keyword evidence="5" id="KW-1185">Reference proteome</keyword>
<dbReference type="SMART" id="SM00908">
    <property type="entry name" value="Gal-bind_lectin"/>
    <property type="match status" value="1"/>
</dbReference>
<dbReference type="Pfam" id="PF00337">
    <property type="entry name" value="Gal-bind_lectin"/>
    <property type="match status" value="1"/>
</dbReference>
<feature type="domain" description="Galectin" evidence="3">
    <location>
        <begin position="10"/>
        <end position="142"/>
    </location>
</feature>
<organism evidence="4 5">
    <name type="scientific">Myotis lucifugus</name>
    <name type="common">Little brown bat</name>
    <dbReference type="NCBI Taxonomy" id="59463"/>
    <lineage>
        <taxon>Eukaryota</taxon>
        <taxon>Metazoa</taxon>
        <taxon>Chordata</taxon>
        <taxon>Craniata</taxon>
        <taxon>Vertebrata</taxon>
        <taxon>Euteleostomi</taxon>
        <taxon>Mammalia</taxon>
        <taxon>Eutheria</taxon>
        <taxon>Laurasiatheria</taxon>
        <taxon>Chiroptera</taxon>
        <taxon>Yangochiroptera</taxon>
        <taxon>Vespertilionidae</taxon>
        <taxon>Myotis</taxon>
    </lineage>
</organism>
<evidence type="ECO:0000256" key="1">
    <source>
        <dbReference type="ARBA" id="ARBA00022734"/>
    </source>
</evidence>
<dbReference type="Proteomes" id="UP000001074">
    <property type="component" value="Unassembled WGS sequence"/>
</dbReference>
<dbReference type="PANTHER" id="PTHR11346">
    <property type="entry name" value="GALECTIN"/>
    <property type="match status" value="1"/>
</dbReference>
<accession>G1Q5Z6</accession>
<dbReference type="PROSITE" id="PS51304">
    <property type="entry name" value="GALECTIN"/>
    <property type="match status" value="1"/>
</dbReference>
<dbReference type="InParanoid" id="G1Q5Z6"/>
<name>G1Q5Z6_MYOLU</name>
<dbReference type="PANTHER" id="PTHR11346:SF15">
    <property type="entry name" value="PLACENTAL PROTEIN 13-LIKE"/>
    <property type="match status" value="1"/>
</dbReference>
<dbReference type="GO" id="GO:0030246">
    <property type="term" value="F:carbohydrate binding"/>
    <property type="evidence" value="ECO:0007669"/>
    <property type="project" value="UniProtKB-UniRule"/>
</dbReference>
<dbReference type="eggNOG" id="KOG3587">
    <property type="taxonomic scope" value="Eukaryota"/>
</dbReference>
<proteinExistence type="predicted"/>
<reference evidence="4 5" key="1">
    <citation type="journal article" date="2011" name="Nature">
        <title>A high-resolution map of human evolutionary constraint using 29 mammals.</title>
        <authorList>
            <person name="Lindblad-Toh K."/>
            <person name="Garber M."/>
            <person name="Zuk O."/>
            <person name="Lin M.F."/>
            <person name="Parker B.J."/>
            <person name="Washietl S."/>
            <person name="Kheradpour P."/>
            <person name="Ernst J."/>
            <person name="Jordan G."/>
            <person name="Mauceli E."/>
            <person name="Ward L.D."/>
            <person name="Lowe C.B."/>
            <person name="Holloway A.K."/>
            <person name="Clamp M."/>
            <person name="Gnerre S."/>
            <person name="Alfoldi J."/>
            <person name="Beal K."/>
            <person name="Chang J."/>
            <person name="Clawson H."/>
            <person name="Cuff J."/>
            <person name="Di Palma F."/>
            <person name="Fitzgerald S."/>
            <person name="Flicek P."/>
            <person name="Guttman M."/>
            <person name="Hubisz M.J."/>
            <person name="Jaffe D.B."/>
            <person name="Jungreis I."/>
            <person name="Kent W.J."/>
            <person name="Kostka D."/>
            <person name="Lara M."/>
            <person name="Martins A.L."/>
            <person name="Massingham T."/>
            <person name="Moltke I."/>
            <person name="Raney B.J."/>
            <person name="Rasmussen M.D."/>
            <person name="Robinson J."/>
            <person name="Stark A."/>
            <person name="Vilella A.J."/>
            <person name="Wen J."/>
            <person name="Xie X."/>
            <person name="Zody M.C."/>
            <person name="Baldwin J."/>
            <person name="Bloom T."/>
            <person name="Chin C.W."/>
            <person name="Heiman D."/>
            <person name="Nicol R."/>
            <person name="Nusbaum C."/>
            <person name="Young S."/>
            <person name="Wilkinson J."/>
            <person name="Worley K.C."/>
            <person name="Kovar C.L."/>
            <person name="Muzny D.M."/>
            <person name="Gibbs R.A."/>
            <person name="Cree A."/>
            <person name="Dihn H.H."/>
            <person name="Fowler G."/>
            <person name="Jhangiani S."/>
            <person name="Joshi V."/>
            <person name="Lee S."/>
            <person name="Lewis L.R."/>
            <person name="Nazareth L.V."/>
            <person name="Okwuonu G."/>
            <person name="Santibanez J."/>
            <person name="Warren W.C."/>
            <person name="Mardis E.R."/>
            <person name="Weinstock G.M."/>
            <person name="Wilson R.K."/>
            <person name="Delehaunty K."/>
            <person name="Dooling D."/>
            <person name="Fronik C."/>
            <person name="Fulton L."/>
            <person name="Fulton B."/>
            <person name="Graves T."/>
            <person name="Minx P."/>
            <person name="Sodergren E."/>
            <person name="Birney E."/>
            <person name="Margulies E.H."/>
            <person name="Herrero J."/>
            <person name="Green E.D."/>
            <person name="Haussler D."/>
            <person name="Siepel A."/>
            <person name="Goldman N."/>
            <person name="Pollard K.S."/>
            <person name="Pedersen J.S."/>
            <person name="Lander E.S."/>
            <person name="Kellis M."/>
        </authorList>
    </citation>
    <scope>NUCLEOTIDE SEQUENCE [LARGE SCALE GENOMIC DNA]</scope>
</reference>
<dbReference type="SMART" id="SM00276">
    <property type="entry name" value="GLECT"/>
    <property type="match status" value="1"/>
</dbReference>
<dbReference type="EMBL" id="AAPE02051606">
    <property type="status" value="NOT_ANNOTATED_CDS"/>
    <property type="molecule type" value="Genomic_DNA"/>
</dbReference>
<evidence type="ECO:0000313" key="4">
    <source>
        <dbReference type="Ensembl" id="ENSMLUP00000019129.1"/>
    </source>
</evidence>
<evidence type="ECO:0000256" key="2">
    <source>
        <dbReference type="RuleBase" id="RU102079"/>
    </source>
</evidence>
<evidence type="ECO:0000313" key="5">
    <source>
        <dbReference type="Proteomes" id="UP000001074"/>
    </source>
</evidence>
<reference evidence="4" key="3">
    <citation type="submission" date="2025-09" db="UniProtKB">
        <authorList>
            <consortium name="Ensembl"/>
        </authorList>
    </citation>
    <scope>IDENTIFICATION</scope>
</reference>
<dbReference type="CDD" id="cd00070">
    <property type="entry name" value="GLECT"/>
    <property type="match status" value="1"/>
</dbReference>
<sequence>LNYSRLPWQVLFKENVSISVGSSVKIKGTPIMPFCMTPELQVDFFTATNEDSDIAFSLRVYFGKELVMNSRQGGKWGPEVKSTDMPFRDGQPLEVDISVLSDKYQVTANGAKSYPFSHQVDSASVRMIQVWRDVSLTSELTNNMGS</sequence>
<dbReference type="AlphaFoldDB" id="G1Q5Z6"/>
<dbReference type="SUPFAM" id="SSF49899">
    <property type="entry name" value="Concanavalin A-like lectins/glucanases"/>
    <property type="match status" value="1"/>
</dbReference>
<dbReference type="Gene3D" id="2.60.120.200">
    <property type="match status" value="1"/>
</dbReference>
<dbReference type="OMA" id="MNSRECE"/>